<dbReference type="PANTHER" id="PTHR30041:SF8">
    <property type="entry name" value="PROTEIN YFFB"/>
    <property type="match status" value="1"/>
</dbReference>
<accession>A0A2T6CCD1</accession>
<organism evidence="3 4">
    <name type="scientific">Sulfitobacter mediterraneus</name>
    <dbReference type="NCBI Taxonomy" id="83219"/>
    <lineage>
        <taxon>Bacteria</taxon>
        <taxon>Pseudomonadati</taxon>
        <taxon>Pseudomonadota</taxon>
        <taxon>Alphaproteobacteria</taxon>
        <taxon>Rhodobacterales</taxon>
        <taxon>Roseobacteraceae</taxon>
        <taxon>Sulfitobacter</taxon>
    </lineage>
</organism>
<dbReference type="InterPro" id="IPR006660">
    <property type="entry name" value="Arsenate_reductase-like"/>
</dbReference>
<dbReference type="SUPFAM" id="SSF52833">
    <property type="entry name" value="Thioredoxin-like"/>
    <property type="match status" value="1"/>
</dbReference>
<evidence type="ECO:0000313" key="4">
    <source>
        <dbReference type="Proteomes" id="UP000244092"/>
    </source>
</evidence>
<dbReference type="Proteomes" id="UP000244092">
    <property type="component" value="Unassembled WGS sequence"/>
</dbReference>
<dbReference type="Pfam" id="PF03960">
    <property type="entry name" value="ArsC"/>
    <property type="match status" value="1"/>
</dbReference>
<comment type="caution">
    <text evidence="3">The sequence shown here is derived from an EMBL/GenBank/DDBJ whole genome shotgun (WGS) entry which is preliminary data.</text>
</comment>
<evidence type="ECO:0000313" key="3">
    <source>
        <dbReference type="EMBL" id="PTX73166.1"/>
    </source>
</evidence>
<name>A0A2T6CCD1_9RHOB</name>
<dbReference type="PROSITE" id="PS51353">
    <property type="entry name" value="ARSC"/>
    <property type="match status" value="1"/>
</dbReference>
<dbReference type="AlphaFoldDB" id="A0A2T6CCD1"/>
<gene>
    <name evidence="3" type="ORF">C8N31_10874</name>
</gene>
<protein>
    <submittedName>
        <fullName evidence="3">Arsenate reductase</fullName>
    </submittedName>
</protein>
<dbReference type="InterPro" id="IPR036249">
    <property type="entry name" value="Thioredoxin-like_sf"/>
</dbReference>
<reference evidence="3 4" key="1">
    <citation type="submission" date="2018-04" db="EMBL/GenBank/DDBJ databases">
        <title>Genomic Encyclopedia of Archaeal and Bacterial Type Strains, Phase II (KMG-II): from individual species to whole genera.</title>
        <authorList>
            <person name="Goeker M."/>
        </authorList>
    </citation>
    <scope>NUCLEOTIDE SEQUENCE [LARGE SCALE GENOMIC DNA]</scope>
    <source>
        <strain evidence="3 4">DSM 12244</strain>
    </source>
</reference>
<proteinExistence type="inferred from homology"/>
<evidence type="ECO:0000256" key="1">
    <source>
        <dbReference type="ARBA" id="ARBA00007198"/>
    </source>
</evidence>
<sequence length="107" mass="11905">MMQIYGLKNCDTCRKAMKALPEATLVDVRVDGVPDAVLSAAHQKFGAALLNTRSTTWRGLSEEERQGDPLTLIKTHPALMKRPLIVVDNALFLSWNKEIEQEVQALS</sequence>
<evidence type="ECO:0000256" key="2">
    <source>
        <dbReference type="PROSITE-ProRule" id="PRU01282"/>
    </source>
</evidence>
<dbReference type="Gene3D" id="3.40.30.10">
    <property type="entry name" value="Glutaredoxin"/>
    <property type="match status" value="1"/>
</dbReference>
<dbReference type="EMBL" id="QBKU01000008">
    <property type="protein sequence ID" value="PTX73166.1"/>
    <property type="molecule type" value="Genomic_DNA"/>
</dbReference>
<comment type="similarity">
    <text evidence="1 2">Belongs to the ArsC family.</text>
</comment>
<dbReference type="PANTHER" id="PTHR30041">
    <property type="entry name" value="ARSENATE REDUCTASE"/>
    <property type="match status" value="1"/>
</dbReference>